<keyword evidence="5" id="KW-1017">Isopeptide bond</keyword>
<comment type="similarity">
    <text evidence="3">Belongs to the ubiquitin family.</text>
</comment>
<evidence type="ECO:0000256" key="3">
    <source>
        <dbReference type="ARBA" id="ARBA00008430"/>
    </source>
</evidence>
<dbReference type="PANTHER" id="PTHR10666">
    <property type="entry name" value="UBIQUITIN"/>
    <property type="match status" value="1"/>
</dbReference>
<comment type="subcellular location">
    <subcellularLocation>
        <location evidence="2">Cytoplasm</location>
    </subcellularLocation>
    <subcellularLocation>
        <location evidence="1">Nucleus</location>
    </subcellularLocation>
</comment>
<protein>
    <submittedName>
        <fullName evidence="10">Ubiquitin</fullName>
    </submittedName>
</protein>
<dbReference type="Gene3D" id="3.10.20.90">
    <property type="entry name" value="Phosphatidylinositol 3-kinase Catalytic Subunit, Chain A, domain 1"/>
    <property type="match status" value="1"/>
</dbReference>
<proteinExistence type="inferred from homology"/>
<feature type="domain" description="Ubiquitin-like" evidence="9">
    <location>
        <begin position="27"/>
        <end position="66"/>
    </location>
</feature>
<dbReference type="Proteomes" id="UP000710432">
    <property type="component" value="Unassembled WGS sequence"/>
</dbReference>
<dbReference type="EMBL" id="JAATJU010021500">
    <property type="protein sequence ID" value="KAH0513460.1"/>
    <property type="molecule type" value="Genomic_DNA"/>
</dbReference>
<dbReference type="InterPro" id="IPR029071">
    <property type="entry name" value="Ubiquitin-like_domsf"/>
</dbReference>
<evidence type="ECO:0000256" key="4">
    <source>
        <dbReference type="ARBA" id="ARBA00022490"/>
    </source>
</evidence>
<evidence type="ECO:0000313" key="10">
    <source>
        <dbReference type="EMBL" id="KAH0513460.1"/>
    </source>
</evidence>
<dbReference type="InterPro" id="IPR050158">
    <property type="entry name" value="Ubiquitin_ubiquitin-like"/>
</dbReference>
<evidence type="ECO:0000256" key="5">
    <source>
        <dbReference type="ARBA" id="ARBA00022499"/>
    </source>
</evidence>
<keyword evidence="4" id="KW-0963">Cytoplasm</keyword>
<dbReference type="PROSITE" id="PS50053">
    <property type="entry name" value="UBIQUITIN_2"/>
    <property type="match status" value="1"/>
</dbReference>
<dbReference type="AlphaFoldDB" id="A0A8J6KU89"/>
<dbReference type="SUPFAM" id="SSF54236">
    <property type="entry name" value="Ubiquitin-like"/>
    <property type="match status" value="1"/>
</dbReference>
<dbReference type="GO" id="GO:0005634">
    <property type="term" value="C:nucleus"/>
    <property type="evidence" value="ECO:0007669"/>
    <property type="project" value="UniProtKB-SubCell"/>
</dbReference>
<dbReference type="FunFam" id="3.10.20.90:FF:000469">
    <property type="entry name" value="Polyubiquitin-C"/>
    <property type="match status" value="1"/>
</dbReference>
<keyword evidence="6" id="KW-0677">Repeat</keyword>
<evidence type="ECO:0000259" key="9">
    <source>
        <dbReference type="PROSITE" id="PS50053"/>
    </source>
</evidence>
<evidence type="ECO:0000313" key="11">
    <source>
        <dbReference type="Proteomes" id="UP000710432"/>
    </source>
</evidence>
<keyword evidence="8" id="KW-0539">Nucleus</keyword>
<sequence length="66" mass="7658">MALSLALVIVFGSNRTFFKFRRNCNKMQIFMETLTGKTMRLETEPSDIIENVKIKIPDRKGIPPDR</sequence>
<dbReference type="PRINTS" id="PR00348">
    <property type="entry name" value="UBIQUITIN"/>
</dbReference>
<evidence type="ECO:0000256" key="8">
    <source>
        <dbReference type="ARBA" id="ARBA00023242"/>
    </source>
</evidence>
<organism evidence="10 11">
    <name type="scientific">Microtus ochrogaster</name>
    <name type="common">Prairie vole</name>
    <dbReference type="NCBI Taxonomy" id="79684"/>
    <lineage>
        <taxon>Eukaryota</taxon>
        <taxon>Metazoa</taxon>
        <taxon>Chordata</taxon>
        <taxon>Craniata</taxon>
        <taxon>Vertebrata</taxon>
        <taxon>Euteleostomi</taxon>
        <taxon>Mammalia</taxon>
        <taxon>Eutheria</taxon>
        <taxon>Euarchontoglires</taxon>
        <taxon>Glires</taxon>
        <taxon>Rodentia</taxon>
        <taxon>Myomorpha</taxon>
        <taxon>Muroidea</taxon>
        <taxon>Cricetidae</taxon>
        <taxon>Arvicolinae</taxon>
        <taxon>Microtus</taxon>
    </lineage>
</organism>
<evidence type="ECO:0000256" key="2">
    <source>
        <dbReference type="ARBA" id="ARBA00004496"/>
    </source>
</evidence>
<accession>A0A8J6KU89</accession>
<dbReference type="InterPro" id="IPR019956">
    <property type="entry name" value="Ubiquitin_dom"/>
</dbReference>
<keyword evidence="7" id="KW-0832">Ubl conjugation</keyword>
<dbReference type="GO" id="GO:0005737">
    <property type="term" value="C:cytoplasm"/>
    <property type="evidence" value="ECO:0007669"/>
    <property type="project" value="UniProtKB-SubCell"/>
</dbReference>
<reference evidence="10" key="1">
    <citation type="submission" date="2020-03" db="EMBL/GenBank/DDBJ databases">
        <title>Studies in the Genomics of Life Span.</title>
        <authorList>
            <person name="Glass D."/>
        </authorList>
    </citation>
    <scope>NUCLEOTIDE SEQUENCE</scope>
    <source>
        <strain evidence="10">LTLLF</strain>
        <tissue evidence="10">Muscle</tissue>
    </source>
</reference>
<evidence type="ECO:0000256" key="6">
    <source>
        <dbReference type="ARBA" id="ARBA00022737"/>
    </source>
</evidence>
<evidence type="ECO:0000256" key="1">
    <source>
        <dbReference type="ARBA" id="ARBA00004123"/>
    </source>
</evidence>
<evidence type="ECO:0000256" key="7">
    <source>
        <dbReference type="ARBA" id="ARBA00022843"/>
    </source>
</evidence>
<gene>
    <name evidence="10" type="ORF">LTLLF_138895</name>
</gene>
<comment type="caution">
    <text evidence="10">The sequence shown here is derived from an EMBL/GenBank/DDBJ whole genome shotgun (WGS) entry which is preliminary data.</text>
</comment>
<name>A0A8J6KU89_MICOH</name>
<dbReference type="InterPro" id="IPR000626">
    <property type="entry name" value="Ubiquitin-like_dom"/>
</dbReference>